<feature type="transmembrane region" description="Helical" evidence="1">
    <location>
        <begin position="170"/>
        <end position="190"/>
    </location>
</feature>
<keyword evidence="1" id="KW-0472">Membrane</keyword>
<feature type="transmembrane region" description="Helical" evidence="1">
    <location>
        <begin position="86"/>
        <end position="104"/>
    </location>
</feature>
<feature type="transmembrane region" description="Helical" evidence="1">
    <location>
        <begin position="210"/>
        <end position="231"/>
    </location>
</feature>
<evidence type="ECO:0000256" key="1">
    <source>
        <dbReference type="SAM" id="Phobius"/>
    </source>
</evidence>
<proteinExistence type="predicted"/>
<feature type="transmembrane region" description="Helical" evidence="1">
    <location>
        <begin position="111"/>
        <end position="129"/>
    </location>
</feature>
<evidence type="ECO:0000313" key="2">
    <source>
        <dbReference type="EMBL" id="EWT07484.1"/>
    </source>
</evidence>
<reference evidence="3" key="1">
    <citation type="submission" date="2013-08" db="EMBL/GenBank/DDBJ databases">
        <title>Intrasporangium oryzae NRRL B-24470.</title>
        <authorList>
            <person name="Liu H."/>
            <person name="Wang G."/>
        </authorList>
    </citation>
    <scope>NUCLEOTIDE SEQUENCE [LARGE SCALE GENOMIC DNA]</scope>
    <source>
        <strain evidence="3">Q5-1</strain>
    </source>
</reference>
<dbReference type="PATRIC" id="fig|584657.3.peg.567"/>
<name>W9GUC8_9MICO</name>
<keyword evidence="3" id="KW-1185">Reference proteome</keyword>
<dbReference type="Proteomes" id="UP000019494">
    <property type="component" value="Unassembled WGS sequence"/>
</dbReference>
<dbReference type="RefSeq" id="WP_034713222.1">
    <property type="nucleotide sequence ID" value="NZ_AWQS01000011.1"/>
</dbReference>
<evidence type="ECO:0000313" key="3">
    <source>
        <dbReference type="Proteomes" id="UP000019494"/>
    </source>
</evidence>
<dbReference type="EMBL" id="AWQS01000011">
    <property type="protein sequence ID" value="EWT07484.1"/>
    <property type="molecule type" value="Genomic_DNA"/>
</dbReference>
<dbReference type="AlphaFoldDB" id="W9GUC8"/>
<dbReference type="OrthoDB" id="5190922at2"/>
<accession>W9GUC8</accession>
<sequence>MNGRHPEALDPLAARDVIARTEQVRRAARADQQGVAIPLIILGPLTVLYAALLVVVREQMVGDLGPGESKVGTAGELALMNFVQRYWGTVGALGLIAIGLWFGVRNRRAGAGAGATSWIIAGAGLYLLIAHSGLVPAVALAVSLLTMLTPTVLISVVLLVVAWRRRNRRLALWVLVFGGVTALADIGFIANRTSDLLEFLRVPMSTVLALGTWADVVAIVLLGMVLTVAGWRARRADLATHTATLKPLA</sequence>
<feature type="transmembrane region" description="Helical" evidence="1">
    <location>
        <begin position="135"/>
        <end position="163"/>
    </location>
</feature>
<protein>
    <submittedName>
        <fullName evidence="2">Uncharacterized protein</fullName>
    </submittedName>
</protein>
<gene>
    <name evidence="2" type="ORF">N864_00150</name>
</gene>
<organism evidence="2 3">
    <name type="scientific">Intrasporangium chromatireducens Q5-1</name>
    <dbReference type="NCBI Taxonomy" id="584657"/>
    <lineage>
        <taxon>Bacteria</taxon>
        <taxon>Bacillati</taxon>
        <taxon>Actinomycetota</taxon>
        <taxon>Actinomycetes</taxon>
        <taxon>Micrococcales</taxon>
        <taxon>Intrasporangiaceae</taxon>
        <taxon>Intrasporangium</taxon>
    </lineage>
</organism>
<keyword evidence="1" id="KW-1133">Transmembrane helix</keyword>
<feature type="transmembrane region" description="Helical" evidence="1">
    <location>
        <begin position="35"/>
        <end position="56"/>
    </location>
</feature>
<keyword evidence="1" id="KW-0812">Transmembrane</keyword>
<comment type="caution">
    <text evidence="2">The sequence shown here is derived from an EMBL/GenBank/DDBJ whole genome shotgun (WGS) entry which is preliminary data.</text>
</comment>